<accession>A0A401H2S4</accession>
<dbReference type="AlphaFoldDB" id="A0A401H2S4"/>
<dbReference type="GO" id="GO:0003677">
    <property type="term" value="F:DNA binding"/>
    <property type="evidence" value="ECO:0007669"/>
    <property type="project" value="InterPro"/>
</dbReference>
<sequence>MIQNIADRSKPLVVTSGVDVRVLLRLDRASFVDFALLLGTDFTDRIKRVGPVHAIRLIRKYGSIERVIDSMPQRPLPQPLHIYLARVKDARQTFGTLAPLPHWKRLQVREPDLEQVSRIMKGCGLSWALQQEWDGRNWV</sequence>
<dbReference type="STRING" id="139825.A0A401H2S4"/>
<name>A0A401H2S4_9APHY</name>
<dbReference type="PANTHER" id="PTHR11081:SF9">
    <property type="entry name" value="FLAP ENDONUCLEASE 1"/>
    <property type="match status" value="1"/>
</dbReference>
<dbReference type="InterPro" id="IPR036279">
    <property type="entry name" value="5-3_exonuclease_C_sf"/>
</dbReference>
<dbReference type="InterPro" id="IPR008918">
    <property type="entry name" value="HhH2"/>
</dbReference>
<organism evidence="3 4">
    <name type="scientific">Sparassis crispa</name>
    <dbReference type="NCBI Taxonomy" id="139825"/>
    <lineage>
        <taxon>Eukaryota</taxon>
        <taxon>Fungi</taxon>
        <taxon>Dikarya</taxon>
        <taxon>Basidiomycota</taxon>
        <taxon>Agaricomycotina</taxon>
        <taxon>Agaricomycetes</taxon>
        <taxon>Polyporales</taxon>
        <taxon>Sparassidaceae</taxon>
        <taxon>Sparassis</taxon>
    </lineage>
</organism>
<dbReference type="InParanoid" id="A0A401H2S4"/>
<evidence type="ECO:0000256" key="2">
    <source>
        <dbReference type="ARBA" id="ARBA00022842"/>
    </source>
</evidence>
<dbReference type="RefSeq" id="XP_027619648.1">
    <property type="nucleotide sequence ID" value="XM_027763847.1"/>
</dbReference>
<evidence type="ECO:0000256" key="1">
    <source>
        <dbReference type="ARBA" id="ARBA00022723"/>
    </source>
</evidence>
<dbReference type="EMBL" id="BFAD01000014">
    <property type="protein sequence ID" value="GBE88735.1"/>
    <property type="molecule type" value="Genomic_DNA"/>
</dbReference>
<dbReference type="OrthoDB" id="31113at2759"/>
<dbReference type="SUPFAM" id="SSF47807">
    <property type="entry name" value="5' to 3' exonuclease, C-terminal subdomain"/>
    <property type="match status" value="1"/>
</dbReference>
<evidence type="ECO:0008006" key="5">
    <source>
        <dbReference type="Google" id="ProtNLM"/>
    </source>
</evidence>
<dbReference type="GO" id="GO:0046872">
    <property type="term" value="F:metal ion binding"/>
    <property type="evidence" value="ECO:0007669"/>
    <property type="project" value="UniProtKB-KW"/>
</dbReference>
<evidence type="ECO:0000313" key="4">
    <source>
        <dbReference type="Proteomes" id="UP000287166"/>
    </source>
</evidence>
<keyword evidence="4" id="KW-1185">Reference proteome</keyword>
<proteinExistence type="predicted"/>
<dbReference type="PANTHER" id="PTHR11081">
    <property type="entry name" value="FLAP ENDONUCLEASE FAMILY MEMBER"/>
    <property type="match status" value="1"/>
</dbReference>
<keyword evidence="2" id="KW-0460">Magnesium</keyword>
<dbReference type="SMART" id="SM00279">
    <property type="entry name" value="HhH2"/>
    <property type="match status" value="1"/>
</dbReference>
<dbReference type="GO" id="GO:0006281">
    <property type="term" value="P:DNA repair"/>
    <property type="evidence" value="ECO:0007669"/>
    <property type="project" value="UniProtKB-ARBA"/>
</dbReference>
<comment type="caution">
    <text evidence="3">The sequence shown here is derived from an EMBL/GenBank/DDBJ whole genome shotgun (WGS) entry which is preliminary data.</text>
</comment>
<protein>
    <recommendedName>
        <fullName evidence="5">XPG-I domain-containing protein</fullName>
    </recommendedName>
</protein>
<dbReference type="Gene3D" id="1.10.150.20">
    <property type="entry name" value="5' to 3' exonuclease, C-terminal subdomain"/>
    <property type="match status" value="1"/>
</dbReference>
<dbReference type="Proteomes" id="UP000287166">
    <property type="component" value="Unassembled WGS sequence"/>
</dbReference>
<dbReference type="GO" id="GO:0017108">
    <property type="term" value="F:5'-flap endonuclease activity"/>
    <property type="evidence" value="ECO:0007669"/>
    <property type="project" value="TreeGrafter"/>
</dbReference>
<evidence type="ECO:0000313" key="3">
    <source>
        <dbReference type="EMBL" id="GBE88735.1"/>
    </source>
</evidence>
<gene>
    <name evidence="3" type="ORF">SCP_1401400</name>
</gene>
<keyword evidence="1" id="KW-0479">Metal-binding</keyword>
<reference evidence="3 4" key="1">
    <citation type="journal article" date="2018" name="Sci. Rep.">
        <title>Genome sequence of the cauliflower mushroom Sparassis crispa (Hanabiratake) and its association with beneficial usage.</title>
        <authorList>
            <person name="Kiyama R."/>
            <person name="Furutani Y."/>
            <person name="Kawaguchi K."/>
            <person name="Nakanishi T."/>
        </authorList>
    </citation>
    <scope>NUCLEOTIDE SEQUENCE [LARGE SCALE GENOMIC DNA]</scope>
</reference>
<dbReference type="GeneID" id="38785652"/>
<dbReference type="InterPro" id="IPR006084">
    <property type="entry name" value="XPG/Rad2"/>
</dbReference>